<dbReference type="OrthoDB" id="347018at2759"/>
<evidence type="ECO:0000313" key="3">
    <source>
        <dbReference type="Proteomes" id="UP000692954"/>
    </source>
</evidence>
<comment type="caution">
    <text evidence="2">The sequence shown here is derived from an EMBL/GenBank/DDBJ whole genome shotgun (WGS) entry which is preliminary data.</text>
</comment>
<reference evidence="2" key="1">
    <citation type="submission" date="2021-01" db="EMBL/GenBank/DDBJ databases">
        <authorList>
            <consortium name="Genoscope - CEA"/>
            <person name="William W."/>
        </authorList>
    </citation>
    <scope>NUCLEOTIDE SEQUENCE</scope>
</reference>
<proteinExistence type="predicted"/>
<dbReference type="InterPro" id="IPR045086">
    <property type="entry name" value="OBG_GTPase"/>
</dbReference>
<feature type="domain" description="G" evidence="1">
    <location>
        <begin position="35"/>
        <end position="142"/>
    </location>
</feature>
<keyword evidence="3" id="KW-1185">Reference proteome</keyword>
<sequence>MKIIKSVQQLKVILEEREMQEIQGRTRQEILLEQSALLTAASRAQPNIADYPFTTLNLLVRKVQFVDNTEMTITNIARLIEEVPNDKGLGHEFQRHIESCRLLLYFLDGQAGYIEEQINILKNEIKEYNEEIQKPYIARINKANLIKKDYDYLMISAKNCQMLANYF</sequence>
<dbReference type="Proteomes" id="UP000692954">
    <property type="component" value="Unassembled WGS sequence"/>
</dbReference>
<accession>A0A8S1MBS6</accession>
<dbReference type="AlphaFoldDB" id="A0A8S1MBS6"/>
<evidence type="ECO:0000313" key="2">
    <source>
        <dbReference type="EMBL" id="CAD8077707.1"/>
    </source>
</evidence>
<dbReference type="Pfam" id="PF01926">
    <property type="entry name" value="MMR_HSR1"/>
    <property type="match status" value="1"/>
</dbReference>
<dbReference type="PANTHER" id="PTHR11702:SF31">
    <property type="entry name" value="MITOCHONDRIAL RIBOSOME-ASSOCIATED GTPASE 2"/>
    <property type="match status" value="1"/>
</dbReference>
<dbReference type="GO" id="GO:0005525">
    <property type="term" value="F:GTP binding"/>
    <property type="evidence" value="ECO:0007669"/>
    <property type="project" value="InterPro"/>
</dbReference>
<dbReference type="InterPro" id="IPR006073">
    <property type="entry name" value="GTP-bd"/>
</dbReference>
<organism evidence="2 3">
    <name type="scientific">Paramecium sonneborni</name>
    <dbReference type="NCBI Taxonomy" id="65129"/>
    <lineage>
        <taxon>Eukaryota</taxon>
        <taxon>Sar</taxon>
        <taxon>Alveolata</taxon>
        <taxon>Ciliophora</taxon>
        <taxon>Intramacronucleata</taxon>
        <taxon>Oligohymenophorea</taxon>
        <taxon>Peniculida</taxon>
        <taxon>Parameciidae</taxon>
        <taxon>Paramecium</taxon>
    </lineage>
</organism>
<gene>
    <name evidence="2" type="ORF">PSON_ATCC_30995.1.T0360266</name>
</gene>
<dbReference type="EMBL" id="CAJJDN010000036">
    <property type="protein sequence ID" value="CAD8077707.1"/>
    <property type="molecule type" value="Genomic_DNA"/>
</dbReference>
<evidence type="ECO:0000259" key="1">
    <source>
        <dbReference type="Pfam" id="PF01926"/>
    </source>
</evidence>
<dbReference type="PANTHER" id="PTHR11702">
    <property type="entry name" value="DEVELOPMENTALLY REGULATED GTP-BINDING PROTEIN-RELATED"/>
    <property type="match status" value="1"/>
</dbReference>
<protein>
    <recommendedName>
        <fullName evidence="1">G domain-containing protein</fullName>
    </recommendedName>
</protein>
<name>A0A8S1MBS6_9CILI</name>
<dbReference type="GO" id="GO:0005739">
    <property type="term" value="C:mitochondrion"/>
    <property type="evidence" value="ECO:0007669"/>
    <property type="project" value="TreeGrafter"/>
</dbReference>
<dbReference type="GO" id="GO:0003924">
    <property type="term" value="F:GTPase activity"/>
    <property type="evidence" value="ECO:0007669"/>
    <property type="project" value="InterPro"/>
</dbReference>